<dbReference type="InterPro" id="IPR002629">
    <property type="entry name" value="Met_Synth_C/arc"/>
</dbReference>
<sequence length="150" mass="16022">MEVPSPQDQAPSPSCPTSPATVSTHLHMLPWLPVTGICNRWAFTVGAAACTQGAVDGRRLVFTAGAAESSLSAIGGHLHDPSRWCRELSRFETCYQIALATKEVEDPEAGGFQVIHIDEAAVREGLPLQVSSLNVMRYSEILGHPDTAGI</sequence>
<dbReference type="AlphaFoldDB" id="A0AAD8WIK6"/>
<dbReference type="Pfam" id="PF01717">
    <property type="entry name" value="Meth_synt_2"/>
    <property type="match status" value="1"/>
</dbReference>
<dbReference type="Gene3D" id="3.20.20.210">
    <property type="match status" value="1"/>
</dbReference>
<proteinExistence type="predicted"/>
<protein>
    <recommendedName>
        <fullName evidence="1">Cobalamin-independent methionine synthase MetE C-terminal/archaeal domain-containing protein</fullName>
    </recommendedName>
</protein>
<gene>
    <name evidence="2" type="ORF">QYE76_049639</name>
</gene>
<dbReference type="GO" id="GO:0008270">
    <property type="term" value="F:zinc ion binding"/>
    <property type="evidence" value="ECO:0007669"/>
    <property type="project" value="InterPro"/>
</dbReference>
<organism evidence="2 3">
    <name type="scientific">Lolium multiflorum</name>
    <name type="common">Italian ryegrass</name>
    <name type="synonym">Lolium perenne subsp. multiflorum</name>
    <dbReference type="NCBI Taxonomy" id="4521"/>
    <lineage>
        <taxon>Eukaryota</taxon>
        <taxon>Viridiplantae</taxon>
        <taxon>Streptophyta</taxon>
        <taxon>Embryophyta</taxon>
        <taxon>Tracheophyta</taxon>
        <taxon>Spermatophyta</taxon>
        <taxon>Magnoliopsida</taxon>
        <taxon>Liliopsida</taxon>
        <taxon>Poales</taxon>
        <taxon>Poaceae</taxon>
        <taxon>BOP clade</taxon>
        <taxon>Pooideae</taxon>
        <taxon>Poodae</taxon>
        <taxon>Poeae</taxon>
        <taxon>Poeae Chloroplast Group 2 (Poeae type)</taxon>
        <taxon>Loliodinae</taxon>
        <taxon>Loliinae</taxon>
        <taxon>Lolium</taxon>
    </lineage>
</organism>
<accession>A0AAD8WIK6</accession>
<name>A0AAD8WIK6_LOLMU</name>
<comment type="caution">
    <text evidence="2">The sequence shown here is derived from an EMBL/GenBank/DDBJ whole genome shotgun (WGS) entry which is preliminary data.</text>
</comment>
<dbReference type="InterPro" id="IPR038071">
    <property type="entry name" value="UROD/MetE-like_sf"/>
</dbReference>
<reference evidence="2" key="1">
    <citation type="submission" date="2023-07" db="EMBL/GenBank/DDBJ databases">
        <title>A chromosome-level genome assembly of Lolium multiflorum.</title>
        <authorList>
            <person name="Chen Y."/>
            <person name="Copetti D."/>
            <person name="Kolliker R."/>
            <person name="Studer B."/>
        </authorList>
    </citation>
    <scope>NUCLEOTIDE SEQUENCE</scope>
    <source>
        <strain evidence="2">02402/16</strain>
        <tissue evidence="2">Leaf</tissue>
    </source>
</reference>
<dbReference type="EMBL" id="JAUUTY010000003">
    <property type="protein sequence ID" value="KAK1661480.1"/>
    <property type="molecule type" value="Genomic_DNA"/>
</dbReference>
<feature type="domain" description="Cobalamin-independent methionine synthase MetE C-terminal/archaeal" evidence="1">
    <location>
        <begin position="81"/>
        <end position="132"/>
    </location>
</feature>
<evidence type="ECO:0000313" key="2">
    <source>
        <dbReference type="EMBL" id="KAK1661480.1"/>
    </source>
</evidence>
<dbReference type="GO" id="GO:0009086">
    <property type="term" value="P:methionine biosynthetic process"/>
    <property type="evidence" value="ECO:0007669"/>
    <property type="project" value="InterPro"/>
</dbReference>
<keyword evidence="3" id="KW-1185">Reference proteome</keyword>
<evidence type="ECO:0000313" key="3">
    <source>
        <dbReference type="Proteomes" id="UP001231189"/>
    </source>
</evidence>
<dbReference type="Proteomes" id="UP001231189">
    <property type="component" value="Unassembled WGS sequence"/>
</dbReference>
<evidence type="ECO:0000259" key="1">
    <source>
        <dbReference type="Pfam" id="PF01717"/>
    </source>
</evidence>
<dbReference type="GO" id="GO:0003871">
    <property type="term" value="F:5-methyltetrahydropteroyltriglutamate-homocysteine S-methyltransferase activity"/>
    <property type="evidence" value="ECO:0007669"/>
    <property type="project" value="InterPro"/>
</dbReference>